<keyword evidence="5 8" id="KW-0274">FAD</keyword>
<evidence type="ECO:0000256" key="6">
    <source>
        <dbReference type="ARBA" id="ARBA00023002"/>
    </source>
</evidence>
<evidence type="ECO:0000313" key="9">
    <source>
        <dbReference type="EMBL" id="OYO07986.1"/>
    </source>
</evidence>
<evidence type="ECO:0000256" key="8">
    <source>
        <dbReference type="RuleBase" id="RU003862"/>
    </source>
</evidence>
<keyword evidence="4 8" id="KW-0285">Flavoprotein</keyword>
<comment type="caution">
    <text evidence="9">The sequence shown here is derived from an EMBL/GenBank/DDBJ whole genome shotgun (WGS) entry which is preliminary data.</text>
</comment>
<dbReference type="PANTHER" id="PTHR45754">
    <property type="entry name" value="METHYLENETETRAHYDROFOLATE REDUCTASE"/>
    <property type="match status" value="1"/>
</dbReference>
<reference evidence="9 10" key="1">
    <citation type="submission" date="2017-07" db="EMBL/GenBank/DDBJ databases">
        <title>Draft whole genome sequences of clinical Proprionibacteriaceae strains.</title>
        <authorList>
            <person name="Bernier A.-M."/>
            <person name="Bernard K."/>
            <person name="Domingo M.-C."/>
        </authorList>
    </citation>
    <scope>NUCLEOTIDE SEQUENCE [LARGE SCALE GENOMIC DNA]</scope>
    <source>
        <strain evidence="9 10">NML 030167</strain>
    </source>
</reference>
<dbReference type="InterPro" id="IPR029041">
    <property type="entry name" value="FAD-linked_oxidoreductase-like"/>
</dbReference>
<dbReference type="AlphaFoldDB" id="A0A255G0T8"/>
<gene>
    <name evidence="9" type="ORF">CGZ94_21295</name>
</gene>
<evidence type="ECO:0000256" key="1">
    <source>
        <dbReference type="ARBA" id="ARBA00001974"/>
    </source>
</evidence>
<evidence type="ECO:0000256" key="5">
    <source>
        <dbReference type="ARBA" id="ARBA00022827"/>
    </source>
</evidence>
<evidence type="ECO:0000256" key="4">
    <source>
        <dbReference type="ARBA" id="ARBA00022630"/>
    </source>
</evidence>
<dbReference type="GO" id="GO:0106312">
    <property type="term" value="F:methylenetetrahydrofolate reductase (NADH) activity"/>
    <property type="evidence" value="ECO:0007669"/>
    <property type="project" value="UniProtKB-EC"/>
</dbReference>
<evidence type="ECO:0000256" key="7">
    <source>
        <dbReference type="ARBA" id="ARBA00048628"/>
    </source>
</evidence>
<dbReference type="Gene3D" id="3.20.20.220">
    <property type="match status" value="1"/>
</dbReference>
<evidence type="ECO:0000256" key="3">
    <source>
        <dbReference type="ARBA" id="ARBA00006743"/>
    </source>
</evidence>
<dbReference type="GO" id="GO:0009086">
    <property type="term" value="P:methionine biosynthetic process"/>
    <property type="evidence" value="ECO:0007669"/>
    <property type="project" value="TreeGrafter"/>
</dbReference>
<protein>
    <recommendedName>
        <fullName evidence="8">Methylenetetrahydrofolate reductase</fullName>
    </recommendedName>
</protein>
<comment type="pathway">
    <text evidence="2 8">One-carbon metabolism; tetrahydrofolate interconversion.</text>
</comment>
<evidence type="ECO:0000313" key="10">
    <source>
        <dbReference type="Proteomes" id="UP000215896"/>
    </source>
</evidence>
<dbReference type="GO" id="GO:0071949">
    <property type="term" value="F:FAD binding"/>
    <property type="evidence" value="ECO:0007669"/>
    <property type="project" value="TreeGrafter"/>
</dbReference>
<sequence>MIDPATAHTPGLLEGFSVEITGKDVPALIEAAPLLPRGTAVNITYLANEDAASRLRAAESVLSLGLHPVPHLSARRIRSAAELTETLAAYQQAGAADEVFLIGGDPPSPEGPFPDALSLIETGVLEQHGVRSVGIAGYPEGHPKIADADLAEAMGLKLDAIAERGMAASIITQFGFDAEPVLNWIRGLRGRGIGAPVRVGVPGPAGIKRLLGYARRFGVASSAGIAQKYGLSLTSLIGTAGPEKFLHALDDGLEPDIHGQVLLHFYTFGGVPATARWVHDHSEEF</sequence>
<keyword evidence="6 8" id="KW-0560">Oxidoreductase</keyword>
<dbReference type="Pfam" id="PF02219">
    <property type="entry name" value="MTHFR"/>
    <property type="match status" value="1"/>
</dbReference>
<dbReference type="GO" id="GO:0005829">
    <property type="term" value="C:cytosol"/>
    <property type="evidence" value="ECO:0007669"/>
    <property type="project" value="TreeGrafter"/>
</dbReference>
<dbReference type="SUPFAM" id="SSF51730">
    <property type="entry name" value="FAD-linked oxidoreductase"/>
    <property type="match status" value="1"/>
</dbReference>
<comment type="cofactor">
    <cofactor evidence="1 8">
        <name>FAD</name>
        <dbReference type="ChEBI" id="CHEBI:57692"/>
    </cofactor>
</comment>
<dbReference type="InterPro" id="IPR003171">
    <property type="entry name" value="Mehydrof_redctse-like"/>
</dbReference>
<name>A0A255G0T8_9ACTN</name>
<comment type="similarity">
    <text evidence="3 8">Belongs to the methylenetetrahydrofolate reductase family.</text>
</comment>
<dbReference type="UniPathway" id="UPA00193"/>
<dbReference type="Proteomes" id="UP000215896">
    <property type="component" value="Unassembled WGS sequence"/>
</dbReference>
<organism evidence="9 10">
    <name type="scientific">Enemella evansiae</name>
    <dbReference type="NCBI Taxonomy" id="2016499"/>
    <lineage>
        <taxon>Bacteria</taxon>
        <taxon>Bacillati</taxon>
        <taxon>Actinomycetota</taxon>
        <taxon>Actinomycetes</taxon>
        <taxon>Propionibacteriales</taxon>
        <taxon>Propionibacteriaceae</taxon>
        <taxon>Enemella</taxon>
    </lineage>
</organism>
<keyword evidence="10" id="KW-1185">Reference proteome</keyword>
<dbReference type="PANTHER" id="PTHR45754:SF3">
    <property type="entry name" value="METHYLENETETRAHYDROFOLATE REDUCTASE (NADPH)"/>
    <property type="match status" value="1"/>
</dbReference>
<dbReference type="OrthoDB" id="9812555at2"/>
<proteinExistence type="inferred from homology"/>
<evidence type="ECO:0000256" key="2">
    <source>
        <dbReference type="ARBA" id="ARBA00004777"/>
    </source>
</evidence>
<dbReference type="GO" id="GO:0035999">
    <property type="term" value="P:tetrahydrofolate interconversion"/>
    <property type="evidence" value="ECO:0007669"/>
    <property type="project" value="UniProtKB-UniPathway"/>
</dbReference>
<comment type="catalytic activity">
    <reaction evidence="7">
        <text>(6S)-5-methyl-5,6,7,8-tetrahydrofolate + NAD(+) = (6R)-5,10-methylene-5,6,7,8-tetrahydrofolate + NADH + H(+)</text>
        <dbReference type="Rhea" id="RHEA:19821"/>
        <dbReference type="ChEBI" id="CHEBI:15378"/>
        <dbReference type="ChEBI" id="CHEBI:15636"/>
        <dbReference type="ChEBI" id="CHEBI:18608"/>
        <dbReference type="ChEBI" id="CHEBI:57540"/>
        <dbReference type="ChEBI" id="CHEBI:57945"/>
        <dbReference type="EC" id="1.5.1.54"/>
    </reaction>
    <physiologicalReaction direction="right-to-left" evidence="7">
        <dbReference type="Rhea" id="RHEA:19823"/>
    </physiologicalReaction>
</comment>
<accession>A0A255G0T8</accession>
<dbReference type="EMBL" id="NMVO01000019">
    <property type="protein sequence ID" value="OYO07986.1"/>
    <property type="molecule type" value="Genomic_DNA"/>
</dbReference>